<organism evidence="2 3">
    <name type="scientific">Corynebacterium singulare</name>
    <dbReference type="NCBI Taxonomy" id="161899"/>
    <lineage>
        <taxon>Bacteria</taxon>
        <taxon>Bacillati</taxon>
        <taxon>Actinomycetota</taxon>
        <taxon>Actinomycetes</taxon>
        <taxon>Mycobacteriales</taxon>
        <taxon>Corynebacteriaceae</taxon>
        <taxon>Corynebacterium</taxon>
    </lineage>
</organism>
<evidence type="ECO:0000256" key="1">
    <source>
        <dbReference type="SAM" id="SignalP"/>
    </source>
</evidence>
<name>A0A0B6EPW4_9CORY</name>
<keyword evidence="1" id="KW-0732">Signal</keyword>
<proteinExistence type="predicted"/>
<reference evidence="2 3" key="1">
    <citation type="journal article" date="2015" name="Genome Announc.">
        <title>Complete Genome Sequence and Annotation of Corynebacterium singulare DSM 44357, Isolated from a Human Semen Specimen.</title>
        <authorList>
            <person name="Merten M."/>
            <person name="Brinkrolf K."/>
            <person name="Albersmeier A."/>
            <person name="Kutter Y."/>
            <person name="Ruckert C."/>
            <person name="Tauch A."/>
        </authorList>
    </citation>
    <scope>NUCLEOTIDE SEQUENCE [LARGE SCALE GENOMIC DNA]</scope>
    <source>
        <strain evidence="2">IBS B52218</strain>
    </source>
</reference>
<dbReference type="InterPro" id="IPR021114">
    <property type="entry name" value="Porin_PorB/PorC"/>
</dbReference>
<feature type="chain" id="PRO_5002108152" evidence="1">
    <location>
        <begin position="27"/>
        <end position="140"/>
    </location>
</feature>
<dbReference type="STRING" id="161899.CSING_04960"/>
<evidence type="ECO:0000313" key="3">
    <source>
        <dbReference type="Proteomes" id="UP000031890"/>
    </source>
</evidence>
<dbReference type="Pfam" id="PF11565">
    <property type="entry name" value="PorB"/>
    <property type="match status" value="1"/>
</dbReference>
<protein>
    <submittedName>
        <fullName evidence="2">Alpha helical Porin B</fullName>
    </submittedName>
</protein>
<dbReference type="Proteomes" id="UP000031890">
    <property type="component" value="Chromosome"/>
</dbReference>
<dbReference type="HOGENOM" id="CLU_149204_0_0_11"/>
<evidence type="ECO:0000313" key="2">
    <source>
        <dbReference type="EMBL" id="AJI78532.1"/>
    </source>
</evidence>
<feature type="signal peptide" evidence="1">
    <location>
        <begin position="1"/>
        <end position="26"/>
    </location>
</feature>
<sequence>MSIRRIAATAAAIVTLGAAVPATASAASLDELGGFLSQRIQTVDCDALRNTLTLIDRGTEGELLTETTTRNQLSQNLTALGTTEDFGPLALVAVKYAGQTADRALECKIVKEDTIATGGTGLSSKIADYAPLLSSVLQKN</sequence>
<dbReference type="OrthoDB" id="4421148at2"/>
<dbReference type="AlphaFoldDB" id="A0A0B6EPW4"/>
<dbReference type="RefSeq" id="WP_042530180.1">
    <property type="nucleotide sequence ID" value="NZ_CP010827.1"/>
</dbReference>
<gene>
    <name evidence="2" type="ORF">CSING_04960</name>
</gene>
<accession>A0A0B6EPW4</accession>
<dbReference type="EMBL" id="CP010827">
    <property type="protein sequence ID" value="AJI78532.1"/>
    <property type="molecule type" value="Genomic_DNA"/>
</dbReference>
<dbReference type="KEGG" id="csx:CSING_04960"/>